<dbReference type="GO" id="GO:0015768">
    <property type="term" value="P:maltose transport"/>
    <property type="evidence" value="ECO:0007669"/>
    <property type="project" value="TreeGrafter"/>
</dbReference>
<sequence>MNKQICSTVLAGAMTASMLLGGMPAMAAETEAASSDPITISFWCNFTGSDGDVLREIVDDYNKTNTDNVTVNIDIMDYQTLQAKLPTAVSTGNGPDFILAGIELMQQYRDNDMLEPIDDFWKATGLDSSNFTDSVLQNSYIDGSQYGVPMQYNLQYLYYNKDLFQAAGLDPETPPATLDEFADAARKTTDASKKQYGIAFPTDYLNYVEFLWANGGDVISEDGTKNLLNSQENIDTLTWLQNLMKDGVSPESLGAAEADTMFQAGQLAMEINGPWNINGLNQLGINYGITALPAGSAGAFSPAGGCDWMLAKGASDETRAAVYKWMAHWLFDEVLKKWSMVNGFPVWSKTLLEDPDIKGNEILTDVSKASTIGRDWHLRLASGSQIDNDVMKPMMEKVLAGQDVKTCVQEASDALDQVIAGK</sequence>
<accession>A0A6L5X9I2</accession>
<dbReference type="EMBL" id="VULZ01000022">
    <property type="protein sequence ID" value="MSS16085.1"/>
    <property type="molecule type" value="Genomic_DNA"/>
</dbReference>
<keyword evidence="2" id="KW-0813">Transport</keyword>
<evidence type="ECO:0000313" key="5">
    <source>
        <dbReference type="EMBL" id="MSS16085.1"/>
    </source>
</evidence>
<organism evidence="5 6">
    <name type="scientific">Porcincola intestinalis</name>
    <dbReference type="NCBI Taxonomy" id="2606632"/>
    <lineage>
        <taxon>Bacteria</taxon>
        <taxon>Bacillati</taxon>
        <taxon>Bacillota</taxon>
        <taxon>Clostridia</taxon>
        <taxon>Lachnospirales</taxon>
        <taxon>Lachnospiraceae</taxon>
        <taxon>Porcincola</taxon>
    </lineage>
</organism>
<dbReference type="Proteomes" id="UP000481852">
    <property type="component" value="Unassembled WGS sequence"/>
</dbReference>
<feature type="signal peptide" evidence="4">
    <location>
        <begin position="1"/>
        <end position="27"/>
    </location>
</feature>
<comment type="caution">
    <text evidence="5">The sequence shown here is derived from an EMBL/GenBank/DDBJ whole genome shotgun (WGS) entry which is preliminary data.</text>
</comment>
<keyword evidence="6" id="KW-1185">Reference proteome</keyword>
<keyword evidence="3 4" id="KW-0732">Signal</keyword>
<dbReference type="RefSeq" id="WP_154527512.1">
    <property type="nucleotide sequence ID" value="NZ_VULZ01000022.1"/>
</dbReference>
<name>A0A6L5X9I2_9FIRM</name>
<gene>
    <name evidence="5" type="ORF">FYJ35_13820</name>
</gene>
<dbReference type="PANTHER" id="PTHR30061">
    <property type="entry name" value="MALTOSE-BINDING PERIPLASMIC PROTEIN"/>
    <property type="match status" value="1"/>
</dbReference>
<dbReference type="Gene3D" id="3.40.190.10">
    <property type="entry name" value="Periplasmic binding protein-like II"/>
    <property type="match status" value="1"/>
</dbReference>
<feature type="chain" id="PRO_5027031118" evidence="4">
    <location>
        <begin position="28"/>
        <end position="422"/>
    </location>
</feature>
<dbReference type="InterPro" id="IPR006059">
    <property type="entry name" value="SBP"/>
</dbReference>
<comment type="similarity">
    <text evidence="1">Belongs to the bacterial solute-binding protein 1 family.</text>
</comment>
<proteinExistence type="inferred from homology"/>
<protein>
    <submittedName>
        <fullName evidence="5">ABC transporter substrate-binding protein</fullName>
    </submittedName>
</protein>
<dbReference type="CDD" id="cd14748">
    <property type="entry name" value="PBP2_UgpB"/>
    <property type="match status" value="1"/>
</dbReference>
<evidence type="ECO:0000256" key="2">
    <source>
        <dbReference type="ARBA" id="ARBA00022448"/>
    </source>
</evidence>
<evidence type="ECO:0000256" key="1">
    <source>
        <dbReference type="ARBA" id="ARBA00008520"/>
    </source>
</evidence>
<dbReference type="AlphaFoldDB" id="A0A6L5X9I2"/>
<evidence type="ECO:0000313" key="6">
    <source>
        <dbReference type="Proteomes" id="UP000481852"/>
    </source>
</evidence>
<dbReference type="Pfam" id="PF13416">
    <property type="entry name" value="SBP_bac_8"/>
    <property type="match status" value="1"/>
</dbReference>
<reference evidence="5 6" key="1">
    <citation type="submission" date="2019-08" db="EMBL/GenBank/DDBJ databases">
        <title>In-depth cultivation of the pig gut microbiome towards novel bacterial diversity and tailored functional studies.</title>
        <authorList>
            <person name="Wylensek D."/>
            <person name="Hitch T.C.A."/>
            <person name="Clavel T."/>
        </authorList>
    </citation>
    <scope>NUCLEOTIDE SEQUENCE [LARGE SCALE GENOMIC DNA]</scope>
    <source>
        <strain evidence="5 6">Oil+RF-744-WCA-WT-11</strain>
    </source>
</reference>
<dbReference type="GO" id="GO:0055052">
    <property type="term" value="C:ATP-binding cassette (ABC) transporter complex, substrate-binding subunit-containing"/>
    <property type="evidence" value="ECO:0007669"/>
    <property type="project" value="TreeGrafter"/>
</dbReference>
<dbReference type="PANTHER" id="PTHR30061:SF50">
    <property type="entry name" value="MALTOSE_MALTODEXTRIN-BINDING PERIPLASMIC PROTEIN"/>
    <property type="match status" value="1"/>
</dbReference>
<evidence type="ECO:0000256" key="3">
    <source>
        <dbReference type="ARBA" id="ARBA00022729"/>
    </source>
</evidence>
<dbReference type="GO" id="GO:0042956">
    <property type="term" value="P:maltodextrin transmembrane transport"/>
    <property type="evidence" value="ECO:0007669"/>
    <property type="project" value="TreeGrafter"/>
</dbReference>
<dbReference type="GO" id="GO:1901982">
    <property type="term" value="F:maltose binding"/>
    <property type="evidence" value="ECO:0007669"/>
    <property type="project" value="TreeGrafter"/>
</dbReference>
<evidence type="ECO:0000256" key="4">
    <source>
        <dbReference type="SAM" id="SignalP"/>
    </source>
</evidence>
<dbReference type="SUPFAM" id="SSF53850">
    <property type="entry name" value="Periplasmic binding protein-like II"/>
    <property type="match status" value="1"/>
</dbReference>